<dbReference type="InterPro" id="IPR035906">
    <property type="entry name" value="MetI-like_sf"/>
</dbReference>
<protein>
    <submittedName>
        <fullName evidence="9">Sugar ABC transporter permease</fullName>
    </submittedName>
</protein>
<dbReference type="PROSITE" id="PS50928">
    <property type="entry name" value="ABC_TM1"/>
    <property type="match status" value="1"/>
</dbReference>
<dbReference type="InterPro" id="IPR051393">
    <property type="entry name" value="ABC_transporter_permease"/>
</dbReference>
<keyword evidence="4 7" id="KW-0812">Transmembrane</keyword>
<reference evidence="10" key="2">
    <citation type="submission" date="2024-06" db="EMBL/GenBank/DDBJ databases">
        <title>Caproicibacterium argilliputei sp. nov, a novel caproic acid producing anaerobic bacterium isolated from pit mud.</title>
        <authorList>
            <person name="Zeng C."/>
        </authorList>
    </citation>
    <scope>NUCLEOTIDE SEQUENCE [LARGE SCALE GENOMIC DNA]</scope>
    <source>
        <strain evidence="10">ZCY20-5</strain>
    </source>
</reference>
<keyword evidence="10" id="KW-1185">Reference proteome</keyword>
<feature type="domain" description="ABC transmembrane type-1" evidence="8">
    <location>
        <begin position="71"/>
        <end position="282"/>
    </location>
</feature>
<dbReference type="Pfam" id="PF00528">
    <property type="entry name" value="BPD_transp_1"/>
    <property type="match status" value="1"/>
</dbReference>
<keyword evidence="5 7" id="KW-1133">Transmembrane helix</keyword>
<feature type="transmembrane region" description="Helical" evidence="7">
    <location>
        <begin position="268"/>
        <end position="285"/>
    </location>
</feature>
<dbReference type="GO" id="GO:0005886">
    <property type="term" value="C:plasma membrane"/>
    <property type="evidence" value="ECO:0007669"/>
    <property type="project" value="UniProtKB-SubCell"/>
</dbReference>
<evidence type="ECO:0000256" key="4">
    <source>
        <dbReference type="ARBA" id="ARBA00022692"/>
    </source>
</evidence>
<reference evidence="9 10" key="1">
    <citation type="submission" date="2024-06" db="EMBL/GenBank/DDBJ databases">
        <title>Caproicibacterium argilliputei sp. nov, a novel caproic acid producing anaerobic bacterium isolated from pit mud.</title>
        <authorList>
            <person name="Xia S."/>
        </authorList>
    </citation>
    <scope>NUCLEOTIDE SEQUENCE [LARGE SCALE GENOMIC DNA]</scope>
    <source>
        <strain evidence="9 10">ZCY20-5</strain>
    </source>
</reference>
<evidence type="ECO:0000256" key="2">
    <source>
        <dbReference type="ARBA" id="ARBA00022448"/>
    </source>
</evidence>
<evidence type="ECO:0000256" key="6">
    <source>
        <dbReference type="ARBA" id="ARBA00023136"/>
    </source>
</evidence>
<keyword evidence="2 7" id="KW-0813">Transport</keyword>
<dbReference type="SUPFAM" id="SSF161098">
    <property type="entry name" value="MetI-like"/>
    <property type="match status" value="1"/>
</dbReference>
<dbReference type="PANTHER" id="PTHR30193:SF37">
    <property type="entry name" value="INNER MEMBRANE ABC TRANSPORTER PERMEASE PROTEIN YCJO"/>
    <property type="match status" value="1"/>
</dbReference>
<dbReference type="PANTHER" id="PTHR30193">
    <property type="entry name" value="ABC TRANSPORTER PERMEASE PROTEIN"/>
    <property type="match status" value="1"/>
</dbReference>
<dbReference type="Gene3D" id="1.10.3720.10">
    <property type="entry name" value="MetI-like"/>
    <property type="match status" value="1"/>
</dbReference>
<keyword evidence="6 7" id="KW-0472">Membrane</keyword>
<gene>
    <name evidence="9" type="ORF">PXC00_01115</name>
</gene>
<sequence length="293" mass="32940">MGQNKKWYDFKFFLAFAAPTAFIFVTVMLIPFIYGLAMSFTDTNGISSTNQFVGLQNYIKVFQDKVFWTSMVVTLKYVLGCVVLTNLLAFIIAYLLTTGIRGQNFLRAAFFTPNLLGGIVLGLVWRFVFQNALVYVGTSLHIPIFEQSWLADPNKALVTLIIVTVWQLSGYMMIIYVAGFMGISRDVLEAADIDGCNYWQKIVKVEAPLMVPSFIICLFLTLSRCFMVYDVNISLTKGEPFGSTVLVSLNIYREAFNNQNYGTGQAEAFLLFLIIAAISLTQVYSGKKMEVEQ</sequence>
<feature type="transmembrane region" description="Helical" evidence="7">
    <location>
        <begin position="108"/>
        <end position="128"/>
    </location>
</feature>
<feature type="transmembrane region" description="Helical" evidence="7">
    <location>
        <begin position="77"/>
        <end position="96"/>
    </location>
</feature>
<name>A0AA97DAP6_9FIRM</name>
<dbReference type="AlphaFoldDB" id="A0AA97DAP6"/>
<evidence type="ECO:0000256" key="1">
    <source>
        <dbReference type="ARBA" id="ARBA00004651"/>
    </source>
</evidence>
<evidence type="ECO:0000259" key="8">
    <source>
        <dbReference type="PROSITE" id="PS50928"/>
    </source>
</evidence>
<evidence type="ECO:0000256" key="3">
    <source>
        <dbReference type="ARBA" id="ARBA00022475"/>
    </source>
</evidence>
<comment type="subcellular location">
    <subcellularLocation>
        <location evidence="1 7">Cell membrane</location>
        <topology evidence="1 7">Multi-pass membrane protein</topology>
    </subcellularLocation>
</comment>
<comment type="similarity">
    <text evidence="7">Belongs to the binding-protein-dependent transport system permease family.</text>
</comment>
<evidence type="ECO:0000313" key="9">
    <source>
        <dbReference type="EMBL" id="WOC32497.1"/>
    </source>
</evidence>
<evidence type="ECO:0000256" key="7">
    <source>
        <dbReference type="RuleBase" id="RU363032"/>
    </source>
</evidence>
<keyword evidence="3" id="KW-1003">Cell membrane</keyword>
<reference evidence="10" key="3">
    <citation type="submission" date="2024-06" db="EMBL/GenBank/DDBJ databases">
        <authorList>
            <person name="Zeng C."/>
        </authorList>
    </citation>
    <scope>NUCLEOTIDE SEQUENCE [LARGE SCALE GENOMIC DNA]</scope>
    <source>
        <strain evidence="10">ZCY20-5</strain>
    </source>
</reference>
<dbReference type="GO" id="GO:0055085">
    <property type="term" value="P:transmembrane transport"/>
    <property type="evidence" value="ECO:0007669"/>
    <property type="project" value="InterPro"/>
</dbReference>
<dbReference type="RefSeq" id="WP_275844642.1">
    <property type="nucleotide sequence ID" value="NZ_CP135996.1"/>
</dbReference>
<feature type="transmembrane region" description="Helical" evidence="7">
    <location>
        <begin position="209"/>
        <end position="229"/>
    </location>
</feature>
<dbReference type="Proteomes" id="UP001300604">
    <property type="component" value="Chromosome"/>
</dbReference>
<accession>A0AA97DAP6</accession>
<proteinExistence type="inferred from homology"/>
<organism evidence="9 10">
    <name type="scientific">Caproicibacterium argilliputei</name>
    <dbReference type="NCBI Taxonomy" id="3030016"/>
    <lineage>
        <taxon>Bacteria</taxon>
        <taxon>Bacillati</taxon>
        <taxon>Bacillota</taxon>
        <taxon>Clostridia</taxon>
        <taxon>Eubacteriales</taxon>
        <taxon>Oscillospiraceae</taxon>
        <taxon>Caproicibacterium</taxon>
    </lineage>
</organism>
<evidence type="ECO:0000313" key="10">
    <source>
        <dbReference type="Proteomes" id="UP001300604"/>
    </source>
</evidence>
<feature type="transmembrane region" description="Helical" evidence="7">
    <location>
        <begin position="12"/>
        <end position="34"/>
    </location>
</feature>
<evidence type="ECO:0000256" key="5">
    <source>
        <dbReference type="ARBA" id="ARBA00022989"/>
    </source>
</evidence>
<dbReference type="CDD" id="cd06261">
    <property type="entry name" value="TM_PBP2"/>
    <property type="match status" value="1"/>
</dbReference>
<dbReference type="InterPro" id="IPR000515">
    <property type="entry name" value="MetI-like"/>
</dbReference>
<feature type="transmembrane region" description="Helical" evidence="7">
    <location>
        <begin position="156"/>
        <end position="178"/>
    </location>
</feature>
<dbReference type="KEGG" id="carl:PXC00_01115"/>
<dbReference type="EMBL" id="CP135996">
    <property type="protein sequence ID" value="WOC32497.1"/>
    <property type="molecule type" value="Genomic_DNA"/>
</dbReference>